<dbReference type="CDD" id="cd14852">
    <property type="entry name" value="LD-carboxypeptidase"/>
    <property type="match status" value="1"/>
</dbReference>
<proteinExistence type="predicted"/>
<sequence length="314" mass="35042">MGIILIGCQNETSEQPAEESSNDEQVTEENTEDAGKAEPEQETTEETDKQSEDNAEIPETPELEEDSEADTTTEKQEADKESESKETETSEQNNDENQSEEKADEAVAVPDNKTTIENTLTVVEDPDSVEVIVNKQRKLPDGYKPADLVEPNVSFYAAEGDPKRLMRQVAATALEQLFADAKQSGLEFVAVSGYRSYDRQKVIYENNVAKNGQEHADRYSARPGTSEHQTGLAMDVASAALVAVLEPGFIQTDEGQWLAENAHNYGFIIRYLEGKESITGYSYEPWHVRYVGKELATEVYEQQTTLEEFFGLYP</sequence>
<feature type="region of interest" description="Disordered" evidence="1">
    <location>
        <begin position="1"/>
        <end position="113"/>
    </location>
</feature>
<dbReference type="PANTHER" id="PTHR34385:SF1">
    <property type="entry name" value="PEPTIDOGLYCAN L-ALANYL-D-GLUTAMATE ENDOPEPTIDASE CWLK"/>
    <property type="match status" value="1"/>
</dbReference>
<reference evidence="3 4" key="1">
    <citation type="submission" date="2019-10" db="EMBL/GenBank/DDBJ databases">
        <title>Gracilibacillus sp. nov. isolated from rice seeds.</title>
        <authorList>
            <person name="He S."/>
        </authorList>
    </citation>
    <scope>NUCLEOTIDE SEQUENCE [LARGE SCALE GENOMIC DNA]</scope>
    <source>
        <strain evidence="3 4">TD8</strain>
    </source>
</reference>
<comment type="caution">
    <text evidence="3">The sequence shown here is derived from an EMBL/GenBank/DDBJ whole genome shotgun (WGS) entry which is preliminary data.</text>
</comment>
<dbReference type="Proteomes" id="UP000480246">
    <property type="component" value="Unassembled WGS sequence"/>
</dbReference>
<evidence type="ECO:0000259" key="2">
    <source>
        <dbReference type="Pfam" id="PF02557"/>
    </source>
</evidence>
<accession>A0A7C8GV68</accession>
<feature type="compositionally biased region" description="Acidic residues" evidence="1">
    <location>
        <begin position="16"/>
        <end position="32"/>
    </location>
</feature>
<dbReference type="GO" id="GO:0006508">
    <property type="term" value="P:proteolysis"/>
    <property type="evidence" value="ECO:0007669"/>
    <property type="project" value="InterPro"/>
</dbReference>
<dbReference type="AlphaFoldDB" id="A0A7C8GV68"/>
<dbReference type="Gene3D" id="3.30.1380.10">
    <property type="match status" value="1"/>
</dbReference>
<protein>
    <submittedName>
        <fullName evidence="3">D-alanyl-D-alanine carboxypeptidase family protein</fullName>
    </submittedName>
</protein>
<gene>
    <name evidence="3" type="ORF">F9U64_02305</name>
</gene>
<dbReference type="SUPFAM" id="SSF55166">
    <property type="entry name" value="Hedgehog/DD-peptidase"/>
    <property type="match status" value="1"/>
</dbReference>
<dbReference type="InterPro" id="IPR058193">
    <property type="entry name" value="VanY/YodJ_core_dom"/>
</dbReference>
<evidence type="ECO:0000313" key="4">
    <source>
        <dbReference type="Proteomes" id="UP000480246"/>
    </source>
</evidence>
<feature type="compositionally biased region" description="Basic and acidic residues" evidence="1">
    <location>
        <begin position="72"/>
        <end position="88"/>
    </location>
</feature>
<evidence type="ECO:0000313" key="3">
    <source>
        <dbReference type="EMBL" id="KAB8139006.1"/>
    </source>
</evidence>
<dbReference type="InterPro" id="IPR003709">
    <property type="entry name" value="VanY-like_core_dom"/>
</dbReference>
<organism evidence="3 4">
    <name type="scientific">Gracilibacillus oryzae</name>
    <dbReference type="NCBI Taxonomy" id="1672701"/>
    <lineage>
        <taxon>Bacteria</taxon>
        <taxon>Bacillati</taxon>
        <taxon>Bacillota</taxon>
        <taxon>Bacilli</taxon>
        <taxon>Bacillales</taxon>
        <taxon>Bacillaceae</taxon>
        <taxon>Gracilibacillus</taxon>
    </lineage>
</organism>
<dbReference type="Pfam" id="PF02557">
    <property type="entry name" value="VanY"/>
    <property type="match status" value="1"/>
</dbReference>
<dbReference type="EMBL" id="WEID01000009">
    <property type="protein sequence ID" value="KAB8139006.1"/>
    <property type="molecule type" value="Genomic_DNA"/>
</dbReference>
<dbReference type="InterPro" id="IPR009045">
    <property type="entry name" value="Zn_M74/Hedgehog-like"/>
</dbReference>
<dbReference type="OrthoDB" id="9792074at2"/>
<dbReference type="PANTHER" id="PTHR34385">
    <property type="entry name" value="D-ALANYL-D-ALANINE CARBOXYPEPTIDASE"/>
    <property type="match status" value="1"/>
</dbReference>
<feature type="domain" description="D-alanyl-D-alanine carboxypeptidase-like core" evidence="2">
    <location>
        <begin position="164"/>
        <end position="293"/>
    </location>
</feature>
<name>A0A7C8GV68_9BACI</name>
<keyword evidence="3" id="KW-0121">Carboxypeptidase</keyword>
<dbReference type="InterPro" id="IPR052179">
    <property type="entry name" value="DD-CPase-like"/>
</dbReference>
<keyword evidence="3" id="KW-0378">Hydrolase</keyword>
<feature type="compositionally biased region" description="Acidic residues" evidence="1">
    <location>
        <begin position="53"/>
        <end position="71"/>
    </location>
</feature>
<evidence type="ECO:0000256" key="1">
    <source>
        <dbReference type="SAM" id="MobiDB-lite"/>
    </source>
</evidence>
<keyword evidence="3" id="KW-0645">Protease</keyword>
<dbReference type="GO" id="GO:0004180">
    <property type="term" value="F:carboxypeptidase activity"/>
    <property type="evidence" value="ECO:0007669"/>
    <property type="project" value="UniProtKB-KW"/>
</dbReference>
<keyword evidence="4" id="KW-1185">Reference proteome</keyword>